<evidence type="ECO:0000256" key="8">
    <source>
        <dbReference type="ARBA" id="ARBA00023053"/>
    </source>
</evidence>
<dbReference type="OMA" id="QDYVRCR"/>
<reference evidence="19" key="2">
    <citation type="submission" date="2015-06" db="UniProtKB">
        <authorList>
            <consortium name="EnsemblMetazoa"/>
        </authorList>
    </citation>
    <scope>IDENTIFICATION</scope>
</reference>
<keyword evidence="13" id="KW-0868">Chloride</keyword>
<feature type="transmembrane region" description="Helical" evidence="15">
    <location>
        <begin position="356"/>
        <end position="374"/>
    </location>
</feature>
<dbReference type="GO" id="GO:0008511">
    <property type="term" value="F:sodium:potassium:chloride symporter activity"/>
    <property type="evidence" value="ECO:0007669"/>
    <property type="project" value="TreeGrafter"/>
</dbReference>
<keyword evidence="3" id="KW-0813">Transport</keyword>
<dbReference type="GO" id="GO:0005886">
    <property type="term" value="C:plasma membrane"/>
    <property type="evidence" value="ECO:0007669"/>
    <property type="project" value="UniProtKB-SubCell"/>
</dbReference>
<feature type="transmembrane region" description="Helical" evidence="15">
    <location>
        <begin position="275"/>
        <end position="296"/>
    </location>
</feature>
<dbReference type="Pfam" id="PF08403">
    <property type="entry name" value="AA_permease_N"/>
    <property type="match status" value="1"/>
</dbReference>
<evidence type="ECO:0000259" key="16">
    <source>
        <dbReference type="Pfam" id="PF00324"/>
    </source>
</evidence>
<evidence type="ECO:0000256" key="12">
    <source>
        <dbReference type="ARBA" id="ARBA00023201"/>
    </source>
</evidence>
<feature type="region of interest" description="Disordered" evidence="14">
    <location>
        <begin position="779"/>
        <end position="803"/>
    </location>
</feature>
<feature type="domain" description="Amino acid permease/ SLC12A" evidence="16">
    <location>
        <begin position="158"/>
        <end position="640"/>
    </location>
</feature>
<dbReference type="KEGG" id="tut:107361207"/>
<evidence type="ECO:0000256" key="1">
    <source>
        <dbReference type="ARBA" id="ARBA00004651"/>
    </source>
</evidence>
<evidence type="ECO:0000256" key="13">
    <source>
        <dbReference type="ARBA" id="ARBA00023214"/>
    </source>
</evidence>
<evidence type="ECO:0000259" key="17">
    <source>
        <dbReference type="Pfam" id="PF03522"/>
    </source>
</evidence>
<dbReference type="EnsemblMetazoa" id="tetur06g04620.1">
    <property type="protein sequence ID" value="tetur06g04620.1"/>
    <property type="gene ID" value="tetur06g04620"/>
</dbReference>
<dbReference type="HOGENOM" id="CLU_001883_0_0_1"/>
<dbReference type="eggNOG" id="KOG2083">
    <property type="taxonomic scope" value="Eukaryota"/>
</dbReference>
<accession>T1K7K5</accession>
<dbReference type="FunFam" id="1.20.1740.10:FF:000022">
    <property type="entry name" value="Bumetanide-sensitive na-k-cl cotransport protein"/>
    <property type="match status" value="1"/>
</dbReference>
<evidence type="ECO:0000256" key="7">
    <source>
        <dbReference type="ARBA" id="ARBA00022989"/>
    </source>
</evidence>
<sequence length="1078" mass="120300">MSVSRFQVAKVTGDNGSKDGEVSTEEIALNGYGETNGHGEDDDYNHENYENDENCDRATSSPVPFNHQSTMDYNNSHTVYDTKNLKSFRHYTREALPRVDHYRDINSVHGHMSRPTLDELHGCDMSSTFHDSQKRKDRKSLLSPDPGESAVKFGWVKGVLVRCLVNIWGVMLFLRLSWVVAQAGIGYAVLIVLFASLVTVITTLSMSAICTNGEVRGGGSYYMISRSLGPEFGGSIGVIFSIANAVAVAMYAIGFSETVSALLKENEITLFADEINNVRFIGCITVLLLLGIALIGTEWEAKTQIFLLFILLLAMANFVLGTFIPPNEQKKERGFNGYSLDQFVENFGPDFRGESFFSIFAIFFPAATGILAGANISGDLKDPQQAIPVGTMLGIVITSLSYMSFAILFGVTSEREVLSANGTLILFDGQKQGLHHNYNMMSLISLYAPLITAGTWAAALSSALASLISAPKVFQALCKDKLFPYIQYFGKGEGKNNEPRRGYILAFLIALAGCALGDLNVIAPIISNFFLAAYCLINFSCFHASFAKSLGFRPSFRYYNMYVSLIGAILCLVVMFIINWAASLITFIICFALYFIVLYRKPDVNWGSSTQAATYRSALQTAYKLNLVPDHIKTYRPQILVLTGNAFARPPLVDLSYQLAKNIGLMICGHVVQARLNQKARENITHQNNDWLIKRKVKSFYTLSDDQSFVSGAKSMIQCTGIGKLRPNILMLGYKSDWQDCNKQELLEYFAVIHEAFDKHMALCILRLKKGLDHSRYGRLSHGDDVDEKTPKQSKADKKAEAKDIEKGESLLAAYDSVTSQTISGDSSDDESPLATTVIYDDQKSEHKSALVSGKDEEKSIMPKNILSTINQFQRKQKKSTIDVWWLYDDGGLTMLVPYILSTRKQWSGCKLRIFALANKKDDLNQEQRNMAALLNKFRIEYSDVTVISDIVRPPTEENRQKFNEMISKWRTKDLDEEPVKMNDSGNDGSGDFDGLNVLISESEYLALKNKSYRHIRLRELLLQHSMDASLIVMTLPMPRKGTCSAALYMAWLETLTADMPPFLFVRGNQTSVLTFYS</sequence>
<dbReference type="GO" id="GO:0055078">
    <property type="term" value="P:sodium ion homeostasis"/>
    <property type="evidence" value="ECO:0007669"/>
    <property type="project" value="TreeGrafter"/>
</dbReference>
<protein>
    <submittedName>
        <fullName evidence="19">Uncharacterized protein</fullName>
    </submittedName>
</protein>
<feature type="transmembrane region" description="Helical" evidence="15">
    <location>
        <begin position="305"/>
        <end position="324"/>
    </location>
</feature>
<reference evidence="20" key="1">
    <citation type="submission" date="2011-08" db="EMBL/GenBank/DDBJ databases">
        <authorList>
            <person name="Rombauts S."/>
        </authorList>
    </citation>
    <scope>NUCLEOTIDE SEQUENCE</scope>
    <source>
        <strain evidence="20">London</strain>
    </source>
</reference>
<dbReference type="NCBIfam" id="TIGR00930">
    <property type="entry name" value="2a30"/>
    <property type="match status" value="1"/>
</dbReference>
<evidence type="ECO:0000256" key="6">
    <source>
        <dbReference type="ARBA" id="ARBA00022847"/>
    </source>
</evidence>
<keyword evidence="4" id="KW-1003">Cell membrane</keyword>
<dbReference type="InterPro" id="IPR004842">
    <property type="entry name" value="SLC12A_fam"/>
</dbReference>
<evidence type="ECO:0000256" key="5">
    <source>
        <dbReference type="ARBA" id="ARBA00022692"/>
    </source>
</evidence>
<dbReference type="Proteomes" id="UP000015104">
    <property type="component" value="Unassembled WGS sequence"/>
</dbReference>
<feature type="region of interest" description="Disordered" evidence="14">
    <location>
        <begin position="1"/>
        <end position="49"/>
    </location>
</feature>
<dbReference type="GO" id="GO:0055075">
    <property type="term" value="P:potassium ion homeostasis"/>
    <property type="evidence" value="ECO:0007669"/>
    <property type="project" value="TreeGrafter"/>
</dbReference>
<evidence type="ECO:0000256" key="4">
    <source>
        <dbReference type="ARBA" id="ARBA00022475"/>
    </source>
</evidence>
<dbReference type="GO" id="GO:0055064">
    <property type="term" value="P:chloride ion homeostasis"/>
    <property type="evidence" value="ECO:0007669"/>
    <property type="project" value="TreeGrafter"/>
</dbReference>
<evidence type="ECO:0000256" key="11">
    <source>
        <dbReference type="ARBA" id="ARBA00023180"/>
    </source>
</evidence>
<evidence type="ECO:0000259" key="18">
    <source>
        <dbReference type="Pfam" id="PF08403"/>
    </source>
</evidence>
<comment type="subcellular location">
    <subcellularLocation>
        <location evidence="1">Cell membrane</location>
        <topology evidence="1">Multi-pass membrane protein</topology>
    </subcellularLocation>
</comment>
<keyword evidence="10 15" id="KW-0472">Membrane</keyword>
<keyword evidence="6" id="KW-0769">Symport</keyword>
<dbReference type="InterPro" id="IPR013612">
    <property type="entry name" value="AA_permease_N"/>
</dbReference>
<feature type="transmembrane region" description="Helical" evidence="15">
    <location>
        <begin position="232"/>
        <end position="255"/>
    </location>
</feature>
<evidence type="ECO:0000256" key="10">
    <source>
        <dbReference type="ARBA" id="ARBA00023136"/>
    </source>
</evidence>
<feature type="domain" description="SLC12A transporter C-terminal" evidence="17">
    <location>
        <begin position="649"/>
        <end position="1078"/>
    </location>
</feature>
<comment type="similarity">
    <text evidence="2">Belongs to the SLC12A transporter family.</text>
</comment>
<feature type="domain" description="Amino acid permease N-terminal" evidence="18">
    <location>
        <begin position="78"/>
        <end position="122"/>
    </location>
</feature>
<evidence type="ECO:0000256" key="14">
    <source>
        <dbReference type="SAM" id="MobiDB-lite"/>
    </source>
</evidence>
<keyword evidence="20" id="KW-1185">Reference proteome</keyword>
<keyword evidence="9" id="KW-0406">Ion transport</keyword>
<keyword evidence="11" id="KW-0325">Glycoprotein</keyword>
<name>T1K7K5_TETUR</name>
<dbReference type="PANTHER" id="PTHR11827:SF103">
    <property type="entry name" value="SODIUM CHLORIDE COTRANSPORTER 69, ISOFORM E"/>
    <property type="match status" value="1"/>
</dbReference>
<evidence type="ECO:0000256" key="9">
    <source>
        <dbReference type="ARBA" id="ARBA00023065"/>
    </source>
</evidence>
<dbReference type="Gene3D" id="1.20.1740.10">
    <property type="entry name" value="Amino acid/polyamine transporter I"/>
    <property type="match status" value="1"/>
</dbReference>
<dbReference type="PANTHER" id="PTHR11827">
    <property type="entry name" value="SOLUTE CARRIER FAMILY 12, CATION COTRANSPORTERS"/>
    <property type="match status" value="1"/>
</dbReference>
<evidence type="ECO:0000313" key="19">
    <source>
        <dbReference type="EnsemblMetazoa" id="tetur06g04620.1"/>
    </source>
</evidence>
<keyword evidence="8" id="KW-0915">Sodium</keyword>
<evidence type="ECO:0000256" key="15">
    <source>
        <dbReference type="SAM" id="Phobius"/>
    </source>
</evidence>
<organism evidence="19 20">
    <name type="scientific">Tetranychus urticae</name>
    <name type="common">Two-spotted spider mite</name>
    <dbReference type="NCBI Taxonomy" id="32264"/>
    <lineage>
        <taxon>Eukaryota</taxon>
        <taxon>Metazoa</taxon>
        <taxon>Ecdysozoa</taxon>
        <taxon>Arthropoda</taxon>
        <taxon>Chelicerata</taxon>
        <taxon>Arachnida</taxon>
        <taxon>Acari</taxon>
        <taxon>Acariformes</taxon>
        <taxon>Trombidiformes</taxon>
        <taxon>Prostigmata</taxon>
        <taxon>Eleutherengona</taxon>
        <taxon>Raphignathae</taxon>
        <taxon>Tetranychoidea</taxon>
        <taxon>Tetranychidae</taxon>
        <taxon>Tetranychus</taxon>
    </lineage>
</organism>
<dbReference type="Pfam" id="PF03522">
    <property type="entry name" value="SLC12"/>
    <property type="match status" value="1"/>
</dbReference>
<feature type="transmembrane region" description="Helical" evidence="15">
    <location>
        <begin position="503"/>
        <end position="523"/>
    </location>
</feature>
<evidence type="ECO:0000256" key="3">
    <source>
        <dbReference type="ARBA" id="ARBA00022448"/>
    </source>
</evidence>
<gene>
    <name evidence="19" type="primary">107361207</name>
</gene>
<keyword evidence="5 15" id="KW-0812">Transmembrane</keyword>
<keyword evidence="12" id="KW-0739">Sodium transport</keyword>
<dbReference type="AlphaFoldDB" id="T1K7K5"/>
<dbReference type="Pfam" id="PF00324">
    <property type="entry name" value="AA_permease"/>
    <property type="match status" value="1"/>
</dbReference>
<feature type="transmembrane region" description="Helical" evidence="15">
    <location>
        <begin position="529"/>
        <end position="547"/>
    </location>
</feature>
<feature type="transmembrane region" description="Helical" evidence="15">
    <location>
        <begin position="187"/>
        <end position="211"/>
    </location>
</feature>
<feature type="transmembrane region" description="Helical" evidence="15">
    <location>
        <begin position="386"/>
        <end position="409"/>
    </location>
</feature>
<feature type="transmembrane region" description="Helical" evidence="15">
    <location>
        <begin position="559"/>
        <end position="578"/>
    </location>
</feature>
<evidence type="ECO:0000313" key="20">
    <source>
        <dbReference type="Proteomes" id="UP000015104"/>
    </source>
</evidence>
<dbReference type="GO" id="GO:1990573">
    <property type="term" value="P:potassium ion import across plasma membrane"/>
    <property type="evidence" value="ECO:0007669"/>
    <property type="project" value="TreeGrafter"/>
</dbReference>
<proteinExistence type="inferred from homology"/>
<dbReference type="OrthoDB" id="2020542at2759"/>
<evidence type="ECO:0000256" key="2">
    <source>
        <dbReference type="ARBA" id="ARBA00010593"/>
    </source>
</evidence>
<keyword evidence="7 15" id="KW-1133">Transmembrane helix</keyword>
<dbReference type="InterPro" id="IPR018491">
    <property type="entry name" value="SLC12_C"/>
</dbReference>
<dbReference type="EMBL" id="CAEY01001805">
    <property type="status" value="NOT_ANNOTATED_CDS"/>
    <property type="molecule type" value="Genomic_DNA"/>
</dbReference>
<dbReference type="GO" id="GO:0006884">
    <property type="term" value="P:cell volume homeostasis"/>
    <property type="evidence" value="ECO:0007669"/>
    <property type="project" value="TreeGrafter"/>
</dbReference>
<feature type="transmembrane region" description="Helical" evidence="15">
    <location>
        <begin position="446"/>
        <end position="470"/>
    </location>
</feature>
<dbReference type="InterPro" id="IPR004841">
    <property type="entry name" value="AA-permease/SLC12A_dom"/>
</dbReference>